<evidence type="ECO:0000313" key="2">
    <source>
        <dbReference type="Proteomes" id="UP000242205"/>
    </source>
</evidence>
<reference evidence="1 2" key="1">
    <citation type="submission" date="2018-01" db="EMBL/GenBank/DDBJ databases">
        <authorList>
            <person name="Fu G.-Y."/>
        </authorList>
    </citation>
    <scope>NUCLEOTIDE SEQUENCE [LARGE SCALE GENOMIC DNA]</scope>
    <source>
        <strain evidence="1 2">SY39</strain>
    </source>
</reference>
<accession>A0A2I6S716</accession>
<dbReference type="NCBIfam" id="TIGR02574">
    <property type="entry name" value="stabl_TIGR02574"/>
    <property type="match status" value="1"/>
</dbReference>
<dbReference type="RefSeq" id="WP_102247098.1">
    <property type="nucleotide sequence ID" value="NZ_CP025682.1"/>
</dbReference>
<sequence>MINESLQRVRSEALALSEAERAALALELVCSLDAPAEHGVSDAWDDEICARLDEIEAGRAESIDRDEFARRLRNSSGGA</sequence>
<keyword evidence="2" id="KW-1185">Reference proteome</keyword>
<dbReference type="Pfam" id="PF09720">
    <property type="entry name" value="Unstab_antitox"/>
    <property type="match status" value="1"/>
</dbReference>
<name>A0A2I6S716_9RHOO</name>
<proteinExistence type="predicted"/>
<dbReference type="InterPro" id="IPR013406">
    <property type="entry name" value="CHP02574_addiction_mod"/>
</dbReference>
<dbReference type="AlphaFoldDB" id="A0A2I6S716"/>
<dbReference type="EMBL" id="CP025682">
    <property type="protein sequence ID" value="AUN95032.1"/>
    <property type="molecule type" value="Genomic_DNA"/>
</dbReference>
<dbReference type="OrthoDB" id="5797254at2"/>
<organism evidence="1 2">
    <name type="scientific">Pseudazoarcus pumilus</name>
    <dbReference type="NCBI Taxonomy" id="2067960"/>
    <lineage>
        <taxon>Bacteria</taxon>
        <taxon>Pseudomonadati</taxon>
        <taxon>Pseudomonadota</taxon>
        <taxon>Betaproteobacteria</taxon>
        <taxon>Rhodocyclales</taxon>
        <taxon>Zoogloeaceae</taxon>
        <taxon>Pseudazoarcus</taxon>
    </lineage>
</organism>
<protein>
    <recommendedName>
        <fullName evidence="3">Addiction module antitoxin RelB</fullName>
    </recommendedName>
</protein>
<evidence type="ECO:0000313" key="1">
    <source>
        <dbReference type="EMBL" id="AUN95032.1"/>
    </source>
</evidence>
<dbReference type="Proteomes" id="UP000242205">
    <property type="component" value="Chromosome"/>
</dbReference>
<gene>
    <name evidence="1" type="ORF">C0099_08835</name>
</gene>
<evidence type="ECO:0008006" key="3">
    <source>
        <dbReference type="Google" id="ProtNLM"/>
    </source>
</evidence>
<dbReference type="KEGG" id="atw:C0099_08835"/>